<dbReference type="eggNOG" id="COG1464">
    <property type="taxonomic scope" value="Bacteria"/>
</dbReference>
<protein>
    <recommendedName>
        <fullName evidence="6">Lipoprotein</fullName>
    </recommendedName>
</protein>
<evidence type="ECO:0000256" key="7">
    <source>
        <dbReference type="PIRSR" id="PIRSR002854-1"/>
    </source>
</evidence>
<evidence type="ECO:0000256" key="8">
    <source>
        <dbReference type="SAM" id="SignalP"/>
    </source>
</evidence>
<keyword evidence="5 6" id="KW-0449">Lipoprotein</keyword>
<evidence type="ECO:0000256" key="2">
    <source>
        <dbReference type="ARBA" id="ARBA00022729"/>
    </source>
</evidence>
<feature type="lipid moiety-binding region" description="S-diacylglycerol cysteine" evidence="7">
    <location>
        <position position="18"/>
    </location>
</feature>
<dbReference type="Gene3D" id="3.40.190.10">
    <property type="entry name" value="Periplasmic binding protein-like II"/>
    <property type="match status" value="2"/>
</dbReference>
<dbReference type="PROSITE" id="PS51257">
    <property type="entry name" value="PROKAR_LIPOPROTEIN"/>
    <property type="match status" value="1"/>
</dbReference>
<dbReference type="GO" id="GO:0016020">
    <property type="term" value="C:membrane"/>
    <property type="evidence" value="ECO:0007669"/>
    <property type="project" value="UniProtKB-SubCell"/>
</dbReference>
<name>C9MWG2_9FUSO</name>
<comment type="subcellular location">
    <subcellularLocation>
        <location evidence="1">Membrane</location>
        <topology evidence="1">Lipid-anchor</topology>
    </subcellularLocation>
</comment>
<comment type="similarity">
    <text evidence="6">Belongs to the nlpA lipoprotein family.</text>
</comment>
<keyword evidence="2 8" id="KW-0732">Signal</keyword>
<sequence length="266" mass="28941">MKKILSLLLATALFLVACGNKNETKGAADSQGGAAGKTEKLIVGATPIPHAELLDLVKEDLKKEGIDLEVVKFNDYVQPNKALADKSIDANFFQHVPYMEDFGKKNNIELSAVGNIHLEPMALYSKKIKNVNDLKNGDTLIIPNDPTNGGRALILLDKAGIIKLKDNTKLDSTPADIVQNPKNIKIETLSNEQIAPRLSEVAGAIINSNFAIDAGVTKNEIILIEGKDSPYVNIVTVLKGNENDERVKKLVKALQSEKIKNILKKI</sequence>
<reference evidence="9 10" key="1">
    <citation type="submission" date="2009-09" db="EMBL/GenBank/DDBJ databases">
        <authorList>
            <person name="Weinstock G."/>
            <person name="Sodergren E."/>
            <person name="Clifton S."/>
            <person name="Fulton L."/>
            <person name="Fulton B."/>
            <person name="Courtney L."/>
            <person name="Fronick C."/>
            <person name="Harrison M."/>
            <person name="Strong C."/>
            <person name="Farmer C."/>
            <person name="Delahaunty K."/>
            <person name="Markovic C."/>
            <person name="Hall O."/>
            <person name="Minx P."/>
            <person name="Tomlinson C."/>
            <person name="Mitreva M."/>
            <person name="Nelson J."/>
            <person name="Hou S."/>
            <person name="Wollam A."/>
            <person name="Pepin K.H."/>
            <person name="Johnson M."/>
            <person name="Bhonagiri V."/>
            <person name="Nash W.E."/>
            <person name="Warren W."/>
            <person name="Chinwalla A."/>
            <person name="Mardis E.R."/>
            <person name="Wilson R.K."/>
        </authorList>
    </citation>
    <scope>NUCLEOTIDE SEQUENCE [LARGE SCALE GENOMIC DNA]</scope>
    <source>
        <strain evidence="9 10">F0254</strain>
    </source>
</reference>
<evidence type="ECO:0000256" key="3">
    <source>
        <dbReference type="ARBA" id="ARBA00023136"/>
    </source>
</evidence>
<organism evidence="9 10">
    <name type="scientific">Leptotrichia hofstadii F0254</name>
    <dbReference type="NCBI Taxonomy" id="634994"/>
    <lineage>
        <taxon>Bacteria</taxon>
        <taxon>Fusobacteriati</taxon>
        <taxon>Fusobacteriota</taxon>
        <taxon>Fusobacteriia</taxon>
        <taxon>Fusobacteriales</taxon>
        <taxon>Leptotrichiaceae</taxon>
        <taxon>Leptotrichia</taxon>
    </lineage>
</organism>
<evidence type="ECO:0000313" key="10">
    <source>
        <dbReference type="Proteomes" id="UP000006233"/>
    </source>
</evidence>
<feature type="chain" id="PRO_5003000086" description="Lipoprotein" evidence="8">
    <location>
        <begin position="18"/>
        <end position="266"/>
    </location>
</feature>
<accession>C9MWG2</accession>
<evidence type="ECO:0000313" key="9">
    <source>
        <dbReference type="EMBL" id="EEX74828.1"/>
    </source>
</evidence>
<dbReference type="PANTHER" id="PTHR30429">
    <property type="entry name" value="D-METHIONINE-BINDING LIPOPROTEIN METQ"/>
    <property type="match status" value="1"/>
</dbReference>
<keyword evidence="4" id="KW-0564">Palmitate</keyword>
<dbReference type="Proteomes" id="UP000006233">
    <property type="component" value="Unassembled WGS sequence"/>
</dbReference>
<comment type="caution">
    <text evidence="9">The sequence shown here is derived from an EMBL/GenBank/DDBJ whole genome shotgun (WGS) entry which is preliminary data.</text>
</comment>
<dbReference type="AlphaFoldDB" id="C9MWG2"/>
<dbReference type="HOGENOM" id="CLU_067080_0_0_0"/>
<dbReference type="PIRSF" id="PIRSF002854">
    <property type="entry name" value="MetQ"/>
    <property type="match status" value="1"/>
</dbReference>
<evidence type="ECO:0000256" key="6">
    <source>
        <dbReference type="PIRNR" id="PIRNR002854"/>
    </source>
</evidence>
<dbReference type="InterPro" id="IPR004872">
    <property type="entry name" value="Lipoprotein_NlpA"/>
</dbReference>
<feature type="signal peptide" evidence="8">
    <location>
        <begin position="1"/>
        <end position="17"/>
    </location>
</feature>
<dbReference type="PANTHER" id="PTHR30429:SF0">
    <property type="entry name" value="METHIONINE-BINDING LIPOPROTEIN METQ"/>
    <property type="match status" value="1"/>
</dbReference>
<evidence type="ECO:0000256" key="5">
    <source>
        <dbReference type="ARBA" id="ARBA00023288"/>
    </source>
</evidence>
<dbReference type="SUPFAM" id="SSF53850">
    <property type="entry name" value="Periplasmic binding protein-like II"/>
    <property type="match status" value="1"/>
</dbReference>
<dbReference type="STRING" id="634994.GCWU000323_00883"/>
<dbReference type="Pfam" id="PF03180">
    <property type="entry name" value="Lipoprotein_9"/>
    <property type="match status" value="1"/>
</dbReference>
<evidence type="ECO:0000256" key="4">
    <source>
        <dbReference type="ARBA" id="ARBA00023139"/>
    </source>
</evidence>
<gene>
    <name evidence="9" type="ORF">GCWU000323_00883</name>
</gene>
<keyword evidence="3" id="KW-0472">Membrane</keyword>
<proteinExistence type="inferred from homology"/>
<dbReference type="EMBL" id="ACVB02000008">
    <property type="protein sequence ID" value="EEX74828.1"/>
    <property type="molecule type" value="Genomic_DNA"/>
</dbReference>
<evidence type="ECO:0000256" key="1">
    <source>
        <dbReference type="ARBA" id="ARBA00004635"/>
    </source>
</evidence>